<accession>A0AAD5R5P1</accession>
<gene>
    <name evidence="1" type="ORF">KIN20_031599</name>
</gene>
<proteinExistence type="predicted"/>
<evidence type="ECO:0000313" key="1">
    <source>
        <dbReference type="EMBL" id="KAJ1369975.1"/>
    </source>
</evidence>
<keyword evidence="2" id="KW-1185">Reference proteome</keyword>
<protein>
    <submittedName>
        <fullName evidence="1">Uncharacterized protein</fullName>
    </submittedName>
</protein>
<organism evidence="1 2">
    <name type="scientific">Parelaphostrongylus tenuis</name>
    <name type="common">Meningeal worm</name>
    <dbReference type="NCBI Taxonomy" id="148309"/>
    <lineage>
        <taxon>Eukaryota</taxon>
        <taxon>Metazoa</taxon>
        <taxon>Ecdysozoa</taxon>
        <taxon>Nematoda</taxon>
        <taxon>Chromadorea</taxon>
        <taxon>Rhabditida</taxon>
        <taxon>Rhabditina</taxon>
        <taxon>Rhabditomorpha</taxon>
        <taxon>Strongyloidea</taxon>
        <taxon>Metastrongylidae</taxon>
        <taxon>Parelaphostrongylus</taxon>
    </lineage>
</organism>
<comment type="caution">
    <text evidence="1">The sequence shown here is derived from an EMBL/GenBank/DDBJ whole genome shotgun (WGS) entry which is preliminary data.</text>
</comment>
<name>A0AAD5R5P1_PARTN</name>
<dbReference type="Proteomes" id="UP001196413">
    <property type="component" value="Unassembled WGS sequence"/>
</dbReference>
<evidence type="ECO:0000313" key="2">
    <source>
        <dbReference type="Proteomes" id="UP001196413"/>
    </source>
</evidence>
<sequence>MLELFAWDFIKVQRPNLELCNRSNATLRSIEDVKKQPNSGSDWLITSGGLHGSNDLHLFTSDIQQMHLSAKQKSFVGGTSRLHRSTLWN</sequence>
<dbReference type="EMBL" id="JAHQIW010006711">
    <property type="protein sequence ID" value="KAJ1369975.1"/>
    <property type="molecule type" value="Genomic_DNA"/>
</dbReference>
<dbReference type="AlphaFoldDB" id="A0AAD5R5P1"/>
<reference evidence="1" key="1">
    <citation type="submission" date="2021-06" db="EMBL/GenBank/DDBJ databases">
        <title>Parelaphostrongylus tenuis whole genome reference sequence.</title>
        <authorList>
            <person name="Garwood T.J."/>
            <person name="Larsen P.A."/>
            <person name="Fountain-Jones N.M."/>
            <person name="Garbe J.R."/>
            <person name="Macchietto M.G."/>
            <person name="Kania S.A."/>
            <person name="Gerhold R.W."/>
            <person name="Richards J.E."/>
            <person name="Wolf T.M."/>
        </authorList>
    </citation>
    <scope>NUCLEOTIDE SEQUENCE</scope>
    <source>
        <strain evidence="1">MNPRO001-30</strain>
        <tissue evidence="1">Meninges</tissue>
    </source>
</reference>